<keyword evidence="2" id="KW-0378">Hydrolase</keyword>
<protein>
    <submittedName>
        <fullName evidence="7">Glucan 1,3-beta-glucosidase</fullName>
    </submittedName>
</protein>
<evidence type="ECO:0000256" key="5">
    <source>
        <dbReference type="SAM" id="SignalP"/>
    </source>
</evidence>
<keyword evidence="4" id="KW-0472">Membrane</keyword>
<dbReference type="AlphaFoldDB" id="A0AAD3D1W8"/>
<feature type="signal peptide" evidence="5">
    <location>
        <begin position="1"/>
        <end position="22"/>
    </location>
</feature>
<keyword evidence="4" id="KW-0812">Transmembrane</keyword>
<dbReference type="GO" id="GO:0009986">
    <property type="term" value="C:cell surface"/>
    <property type="evidence" value="ECO:0007669"/>
    <property type="project" value="TreeGrafter"/>
</dbReference>
<organism evidence="7 8">
    <name type="scientific">Chaetoceros tenuissimus</name>
    <dbReference type="NCBI Taxonomy" id="426638"/>
    <lineage>
        <taxon>Eukaryota</taxon>
        <taxon>Sar</taxon>
        <taxon>Stramenopiles</taxon>
        <taxon>Ochrophyta</taxon>
        <taxon>Bacillariophyta</taxon>
        <taxon>Coscinodiscophyceae</taxon>
        <taxon>Chaetocerotophycidae</taxon>
        <taxon>Chaetocerotales</taxon>
        <taxon>Chaetocerotaceae</taxon>
        <taxon>Chaetoceros</taxon>
    </lineage>
</organism>
<evidence type="ECO:0000313" key="8">
    <source>
        <dbReference type="Proteomes" id="UP001054902"/>
    </source>
</evidence>
<dbReference type="Pfam" id="PF00150">
    <property type="entry name" value="Cellulase"/>
    <property type="match status" value="1"/>
</dbReference>
<dbReference type="Proteomes" id="UP001054902">
    <property type="component" value="Unassembled WGS sequence"/>
</dbReference>
<feature type="transmembrane region" description="Helical" evidence="4">
    <location>
        <begin position="670"/>
        <end position="689"/>
    </location>
</feature>
<dbReference type="EMBL" id="BLLK01000051">
    <property type="protein sequence ID" value="GFH56143.1"/>
    <property type="molecule type" value="Genomic_DNA"/>
</dbReference>
<dbReference type="InterPro" id="IPR050386">
    <property type="entry name" value="Glycosyl_hydrolase_5"/>
</dbReference>
<evidence type="ECO:0000259" key="6">
    <source>
        <dbReference type="Pfam" id="PF00150"/>
    </source>
</evidence>
<dbReference type="InterPro" id="IPR017853">
    <property type="entry name" value="GH"/>
</dbReference>
<keyword evidence="3" id="KW-0326">Glycosidase</keyword>
<dbReference type="PANTHER" id="PTHR31297:SF38">
    <property type="entry name" value="X8 DOMAIN-CONTAINING PROTEIN"/>
    <property type="match status" value="1"/>
</dbReference>
<dbReference type="GO" id="GO:0005576">
    <property type="term" value="C:extracellular region"/>
    <property type="evidence" value="ECO:0007669"/>
    <property type="project" value="TreeGrafter"/>
</dbReference>
<keyword evidence="5" id="KW-0732">Signal</keyword>
<dbReference type="Gene3D" id="3.20.20.80">
    <property type="entry name" value="Glycosidases"/>
    <property type="match status" value="1"/>
</dbReference>
<evidence type="ECO:0000256" key="2">
    <source>
        <dbReference type="ARBA" id="ARBA00022801"/>
    </source>
</evidence>
<reference evidence="7 8" key="1">
    <citation type="journal article" date="2021" name="Sci. Rep.">
        <title>The genome of the diatom Chaetoceros tenuissimus carries an ancient integrated fragment of an extant virus.</title>
        <authorList>
            <person name="Hongo Y."/>
            <person name="Kimura K."/>
            <person name="Takaki Y."/>
            <person name="Yoshida Y."/>
            <person name="Baba S."/>
            <person name="Kobayashi G."/>
            <person name="Nagasaki K."/>
            <person name="Hano T."/>
            <person name="Tomaru Y."/>
        </authorList>
    </citation>
    <scope>NUCLEOTIDE SEQUENCE [LARGE SCALE GENOMIC DNA]</scope>
    <source>
        <strain evidence="7 8">NIES-3715</strain>
    </source>
</reference>
<keyword evidence="4" id="KW-1133">Transmembrane helix</keyword>
<name>A0AAD3D1W8_9STRA</name>
<dbReference type="GO" id="GO:0008422">
    <property type="term" value="F:beta-glucosidase activity"/>
    <property type="evidence" value="ECO:0007669"/>
    <property type="project" value="TreeGrafter"/>
</dbReference>
<sequence>MNFFQQAVALLSASHILTSSSATPITDPSPIQTVEGPFKHFIPHNNNHTCTADSHATPFNNQIRGVNLGGWMVLEPWITPSLFYQFLGKDETTTATDIYNFCKVLGPVEGNIQLQRHWKTWVTESIIEELKESGAVNSLRLPVGDWMYKPYGPYVGCTDGALEYVDDLLDWAYANGLSVLIDIHGLKGSQNGFDNSGQSMGFEWTSFLNTVPAGDVTFEHWPIRSAGWVGTFDRDHANYTDINYDNIQHALDVIQAIVDRYKDHPAVLGLEPVNEPWQYTPIDVLKQFYWDGYLIVKKSAPYWKYIMHDSFRFDINIWGGFMSGCPDRALDTHIYQAWKDPSSREFFYEDACATKNLIANMERAFGPVVVGEWSLATDNCAMWLNGFNDNLPGFPRLPCKFIPCADPYMGFDQPGTPVDPGKPAQGPYGTGMSTPIFGLCPVGRDWLQESPLDSGKDWMTAPPEALPGRDATDEVMRNLAEKKISSFSGIGHGFYFWNFRTDLYEPHWSYMLALERGWIPKGNLKDDSIMKACHKEDNGLYLCISKRDQLPNNIRNGIYYALESEGNVTVNARGKNTYSIVCDGHLSFNETTVLNHTAVANMTGDDLYAAADCAYNLFWENHRGEGVTCDFGGTGLLVEVNFTDMPGYNIDDKEDKENQVVVVDVQSAELTGLIAIGAIFGGLIGFIIAMRCSKSFNARVSHSKLGQSMKRNPMLRKSFGGFRSDDYMEIPNTRVV</sequence>
<comment type="similarity">
    <text evidence="1">Belongs to the glycosyl hydrolase 5 (cellulase A) family.</text>
</comment>
<dbReference type="InterPro" id="IPR001547">
    <property type="entry name" value="Glyco_hydro_5"/>
</dbReference>
<dbReference type="GO" id="GO:0009251">
    <property type="term" value="P:glucan catabolic process"/>
    <property type="evidence" value="ECO:0007669"/>
    <property type="project" value="TreeGrafter"/>
</dbReference>
<evidence type="ECO:0000256" key="4">
    <source>
        <dbReference type="SAM" id="Phobius"/>
    </source>
</evidence>
<feature type="domain" description="Glycoside hydrolase family 5" evidence="6">
    <location>
        <begin position="117"/>
        <end position="376"/>
    </location>
</feature>
<comment type="caution">
    <text evidence="7">The sequence shown here is derived from an EMBL/GenBank/DDBJ whole genome shotgun (WGS) entry which is preliminary data.</text>
</comment>
<dbReference type="SUPFAM" id="SSF51445">
    <property type="entry name" value="(Trans)glycosidases"/>
    <property type="match status" value="1"/>
</dbReference>
<evidence type="ECO:0000256" key="1">
    <source>
        <dbReference type="ARBA" id="ARBA00005641"/>
    </source>
</evidence>
<evidence type="ECO:0000256" key="3">
    <source>
        <dbReference type="ARBA" id="ARBA00023295"/>
    </source>
</evidence>
<evidence type="ECO:0000313" key="7">
    <source>
        <dbReference type="EMBL" id="GFH56143.1"/>
    </source>
</evidence>
<gene>
    <name evidence="7" type="ORF">CTEN210_12619</name>
</gene>
<proteinExistence type="inferred from homology"/>
<keyword evidence="8" id="KW-1185">Reference proteome</keyword>
<feature type="chain" id="PRO_5041945174" evidence="5">
    <location>
        <begin position="23"/>
        <end position="736"/>
    </location>
</feature>
<accession>A0AAD3D1W8</accession>
<dbReference type="PANTHER" id="PTHR31297">
    <property type="entry name" value="GLUCAN ENDO-1,6-BETA-GLUCOSIDASE B"/>
    <property type="match status" value="1"/>
</dbReference>